<feature type="region of interest" description="Disordered" evidence="1">
    <location>
        <begin position="1"/>
        <end position="37"/>
    </location>
</feature>
<name>A0A7W6WGK7_9HYPH</name>
<dbReference type="EMBL" id="JACIGM010000010">
    <property type="protein sequence ID" value="MBB4276874.1"/>
    <property type="molecule type" value="Genomic_DNA"/>
</dbReference>
<dbReference type="Gene3D" id="2.10.70.10">
    <property type="entry name" value="Complement Module, domain 1"/>
    <property type="match status" value="1"/>
</dbReference>
<proteinExistence type="predicted"/>
<comment type="caution">
    <text evidence="2">The sequence shown here is derived from an EMBL/GenBank/DDBJ whole genome shotgun (WGS) entry which is preliminary data.</text>
</comment>
<dbReference type="AlphaFoldDB" id="A0A7W6WGK7"/>
<evidence type="ECO:0000313" key="3">
    <source>
        <dbReference type="Proteomes" id="UP000533641"/>
    </source>
</evidence>
<sequence length="97" mass="11041">MDKSSIASLKNGDYESQDNCIKAGGKQAPRRQRKLPTEMMVEKPDTFKHAPLPREAAEIRTIESADIFRGANEIMIRHDGVVYRMKITRQGKLILNK</sequence>
<reference evidence="2 3" key="1">
    <citation type="submission" date="2020-08" db="EMBL/GenBank/DDBJ databases">
        <title>Genomic Encyclopedia of Type Strains, Phase IV (KMG-V): Genome sequencing to study the core and pangenomes of soil and plant-associated prokaryotes.</title>
        <authorList>
            <person name="Whitman W."/>
        </authorList>
    </citation>
    <scope>NUCLEOTIDE SEQUENCE [LARGE SCALE GENOMIC DNA]</scope>
    <source>
        <strain evidence="2 3">SEMIA 402</strain>
    </source>
</reference>
<accession>A0A7W6WGK7</accession>
<evidence type="ECO:0000256" key="1">
    <source>
        <dbReference type="SAM" id="MobiDB-lite"/>
    </source>
</evidence>
<dbReference type="Proteomes" id="UP000533641">
    <property type="component" value="Unassembled WGS sequence"/>
</dbReference>
<protein>
    <submittedName>
        <fullName evidence="2">Hemin uptake protein HemP</fullName>
    </submittedName>
</protein>
<evidence type="ECO:0000313" key="2">
    <source>
        <dbReference type="EMBL" id="MBB4276874.1"/>
    </source>
</evidence>
<dbReference type="Pfam" id="PF10636">
    <property type="entry name" value="hemP"/>
    <property type="match status" value="1"/>
</dbReference>
<dbReference type="InterPro" id="IPR019600">
    <property type="entry name" value="Hemin_uptake_protein_HemP"/>
</dbReference>
<organism evidence="2 3">
    <name type="scientific">Rhizobium mongolense</name>
    <dbReference type="NCBI Taxonomy" id="57676"/>
    <lineage>
        <taxon>Bacteria</taxon>
        <taxon>Pseudomonadati</taxon>
        <taxon>Pseudomonadota</taxon>
        <taxon>Alphaproteobacteria</taxon>
        <taxon>Hyphomicrobiales</taxon>
        <taxon>Rhizobiaceae</taxon>
        <taxon>Rhizobium/Agrobacterium group</taxon>
        <taxon>Rhizobium</taxon>
    </lineage>
</organism>
<gene>
    <name evidence="2" type="ORF">GGE12_004671</name>
</gene>